<dbReference type="GO" id="GO:0006099">
    <property type="term" value="P:tricarboxylic acid cycle"/>
    <property type="evidence" value="ECO:0007669"/>
    <property type="project" value="UniProtKB-UniRule"/>
</dbReference>
<keyword evidence="9 18" id="KW-0249">Electron transport</keyword>
<dbReference type="PIRSF" id="PIRSF000171">
    <property type="entry name" value="SDHA_APRA_LASPO"/>
    <property type="match status" value="1"/>
</dbReference>
<evidence type="ECO:0000256" key="5">
    <source>
        <dbReference type="ARBA" id="ARBA00019965"/>
    </source>
</evidence>
<feature type="domain" description="FAD-dependent oxidoreductase 2 FAD-binding" evidence="20">
    <location>
        <begin position="7"/>
        <end position="400"/>
    </location>
</feature>
<comment type="catalytic activity">
    <reaction evidence="12 18">
        <text>a quinone + succinate = fumarate + a quinol</text>
        <dbReference type="Rhea" id="RHEA:40523"/>
        <dbReference type="ChEBI" id="CHEBI:24646"/>
        <dbReference type="ChEBI" id="CHEBI:29806"/>
        <dbReference type="ChEBI" id="CHEBI:30031"/>
        <dbReference type="ChEBI" id="CHEBI:132124"/>
        <dbReference type="EC" id="1.3.5.1"/>
    </reaction>
</comment>
<organism evidence="22 23">
    <name type="scientific">Rothia kristinae</name>
    <dbReference type="NCBI Taxonomy" id="37923"/>
    <lineage>
        <taxon>Bacteria</taxon>
        <taxon>Bacillati</taxon>
        <taxon>Actinomycetota</taxon>
        <taxon>Actinomycetes</taxon>
        <taxon>Micrococcales</taxon>
        <taxon>Micrococcaceae</taxon>
        <taxon>Rothia</taxon>
    </lineage>
</organism>
<keyword evidence="6 18" id="KW-0813">Transport</keyword>
<evidence type="ECO:0000256" key="19">
    <source>
        <dbReference type="SAM" id="Coils"/>
    </source>
</evidence>
<dbReference type="InterPro" id="IPR003952">
    <property type="entry name" value="FRD_SDH_FAD_BS"/>
</dbReference>
<dbReference type="Pfam" id="PF00890">
    <property type="entry name" value="FAD_binding_2"/>
    <property type="match status" value="1"/>
</dbReference>
<dbReference type="Pfam" id="PF02910">
    <property type="entry name" value="Succ_DH_flav_C"/>
    <property type="match status" value="1"/>
</dbReference>
<dbReference type="EC" id="1.3.5.1" evidence="4 18"/>
<dbReference type="GO" id="GO:0009055">
    <property type="term" value="F:electron transfer activity"/>
    <property type="evidence" value="ECO:0007669"/>
    <property type="project" value="TreeGrafter"/>
</dbReference>
<dbReference type="InterPro" id="IPR015939">
    <property type="entry name" value="Fum_Rdtase/Succ_DH_flav-like_C"/>
</dbReference>
<feature type="binding site" evidence="16">
    <location>
        <position position="221"/>
    </location>
    <ligand>
        <name>FAD</name>
        <dbReference type="ChEBI" id="CHEBI:57692"/>
    </ligand>
</feature>
<dbReference type="GO" id="GO:0022900">
    <property type="term" value="P:electron transport chain"/>
    <property type="evidence" value="ECO:0007669"/>
    <property type="project" value="UniProtKB-UniRule"/>
</dbReference>
<feature type="binding site" evidence="16">
    <location>
        <begin position="34"/>
        <end position="49"/>
    </location>
    <ligand>
        <name>FAD</name>
        <dbReference type="ChEBI" id="CHEBI:57692"/>
    </ligand>
</feature>
<dbReference type="Proteomes" id="UP000594975">
    <property type="component" value="Chromosome"/>
</dbReference>
<keyword evidence="7 16" id="KW-0285">Flavoprotein</keyword>
<dbReference type="InterPro" id="IPR003953">
    <property type="entry name" value="FAD-dep_OxRdtase_2_FAD-bd"/>
</dbReference>
<feature type="binding site" evidence="15">
    <location>
        <position position="254"/>
    </location>
    <ligand>
        <name>substrate</name>
    </ligand>
</feature>
<evidence type="ECO:0000313" key="22">
    <source>
        <dbReference type="EMBL" id="QPT52952.1"/>
    </source>
</evidence>
<dbReference type="GO" id="GO:0005886">
    <property type="term" value="C:plasma membrane"/>
    <property type="evidence" value="ECO:0007669"/>
    <property type="project" value="TreeGrafter"/>
</dbReference>
<reference evidence="22 23" key="1">
    <citation type="submission" date="2020-12" db="EMBL/GenBank/DDBJ databases">
        <title>FDA dAtabase for Regulatory Grade micrObial Sequences (FDA-ARGOS): Supporting development and validation of Infectious Disease Dx tests.</title>
        <authorList>
            <person name="Sproer C."/>
            <person name="Gronow S."/>
            <person name="Severitt S."/>
            <person name="Schroder I."/>
            <person name="Tallon L."/>
            <person name="Sadzewicz L."/>
            <person name="Zhao X."/>
            <person name="Boylan J."/>
            <person name="Ott S."/>
            <person name="Bowen H."/>
            <person name="Vavikolanu K."/>
            <person name="Mehta A."/>
            <person name="Aluvathingal J."/>
            <person name="Nadendla S."/>
            <person name="Lowell S."/>
            <person name="Myers T."/>
            <person name="Yan Y."/>
            <person name="Sichtig H."/>
        </authorList>
    </citation>
    <scope>NUCLEOTIDE SEQUENCE [LARGE SCALE GENOMIC DNA]</scope>
    <source>
        <strain evidence="22 23">FDAARGOS_864</strain>
    </source>
</reference>
<name>A0A7T3CF37_9MICC</name>
<dbReference type="PANTHER" id="PTHR11632:SF51">
    <property type="entry name" value="SUCCINATE DEHYDROGENASE [UBIQUINONE] FLAVOPROTEIN SUBUNIT, MITOCHONDRIAL"/>
    <property type="match status" value="1"/>
</dbReference>
<dbReference type="PANTHER" id="PTHR11632">
    <property type="entry name" value="SUCCINATE DEHYDROGENASE 2 FLAVOPROTEIN SUBUNIT"/>
    <property type="match status" value="1"/>
</dbReference>
<comment type="subcellular location">
    <subcellularLocation>
        <location evidence="1">Membrane</location>
        <topology evidence="1">Peripheral membrane protein</topology>
    </subcellularLocation>
</comment>
<evidence type="ECO:0000259" key="21">
    <source>
        <dbReference type="Pfam" id="PF02910"/>
    </source>
</evidence>
<gene>
    <name evidence="22" type="ORF">I6G21_06405</name>
</gene>
<feature type="binding site" evidence="15">
    <location>
        <position position="353"/>
    </location>
    <ligand>
        <name>substrate</name>
    </ligand>
</feature>
<keyword evidence="11 18" id="KW-0472">Membrane</keyword>
<dbReference type="InterPro" id="IPR011281">
    <property type="entry name" value="Succ_DH_flav_su_fwd"/>
</dbReference>
<feature type="binding site" evidence="15">
    <location>
        <position position="394"/>
    </location>
    <ligand>
        <name>substrate</name>
    </ligand>
</feature>
<dbReference type="EMBL" id="CP065738">
    <property type="protein sequence ID" value="QPT52952.1"/>
    <property type="molecule type" value="Genomic_DNA"/>
</dbReference>
<dbReference type="FunFam" id="3.50.50.60:FF:000016">
    <property type="entry name" value="Succinate dehydrogenase flavoprotein subunit"/>
    <property type="match status" value="1"/>
</dbReference>
<evidence type="ECO:0000256" key="11">
    <source>
        <dbReference type="ARBA" id="ARBA00023136"/>
    </source>
</evidence>
<dbReference type="InterPro" id="IPR014006">
    <property type="entry name" value="Succ_Dhase_FrdA_Gneg"/>
</dbReference>
<evidence type="ECO:0000259" key="20">
    <source>
        <dbReference type="Pfam" id="PF00890"/>
    </source>
</evidence>
<evidence type="ECO:0000256" key="6">
    <source>
        <dbReference type="ARBA" id="ARBA00022448"/>
    </source>
</evidence>
<comment type="similarity">
    <text evidence="3 18">Belongs to the FAD-dependent oxidoreductase 2 family. FRD/SDH subfamily.</text>
</comment>
<dbReference type="NCBIfam" id="TIGR01816">
    <property type="entry name" value="sdhA_forward"/>
    <property type="match status" value="1"/>
</dbReference>
<evidence type="ECO:0000256" key="2">
    <source>
        <dbReference type="ARBA" id="ARBA00004894"/>
    </source>
</evidence>
<evidence type="ECO:0000256" key="17">
    <source>
        <dbReference type="PIRSR" id="PIRSR611281-4"/>
    </source>
</evidence>
<dbReference type="InterPro" id="IPR027477">
    <property type="entry name" value="Succ_DH/fumarate_Rdtase_cat_sf"/>
</dbReference>
<comment type="cofactor">
    <cofactor evidence="16">
        <name>FAD</name>
        <dbReference type="ChEBI" id="CHEBI:57692"/>
    </cofactor>
    <text evidence="16">Flavinylated by SdhE, about 5% flavinylation occurs in the absence of SdhE.</text>
</comment>
<dbReference type="Gene3D" id="1.20.58.100">
    <property type="entry name" value="Fumarate reductase/succinate dehydrogenase flavoprotein-like, C-terminal domain"/>
    <property type="match status" value="1"/>
</dbReference>
<dbReference type="Gene3D" id="3.50.50.60">
    <property type="entry name" value="FAD/NAD(P)-binding domain"/>
    <property type="match status" value="1"/>
</dbReference>
<dbReference type="GeneID" id="61263009"/>
<dbReference type="SUPFAM" id="SSF46977">
    <property type="entry name" value="Succinate dehydrogenase/fumarate reductase flavoprotein C-terminal domain"/>
    <property type="match status" value="1"/>
</dbReference>
<evidence type="ECO:0000256" key="4">
    <source>
        <dbReference type="ARBA" id="ARBA00012792"/>
    </source>
</evidence>
<proteinExistence type="inferred from homology"/>
<evidence type="ECO:0000256" key="1">
    <source>
        <dbReference type="ARBA" id="ARBA00004170"/>
    </source>
</evidence>
<protein>
    <recommendedName>
        <fullName evidence="5 13">Succinate dehydrogenase flavoprotein subunit</fullName>
        <ecNumber evidence="4 18">1.3.5.1</ecNumber>
    </recommendedName>
</protein>
<dbReference type="Gene3D" id="3.90.700.10">
    <property type="entry name" value="Succinate dehydrogenase/fumarate reductase flavoprotein, catalytic domain"/>
    <property type="match status" value="1"/>
</dbReference>
<dbReference type="NCBIfam" id="TIGR01812">
    <property type="entry name" value="sdhA_frdA_Gneg"/>
    <property type="match status" value="1"/>
</dbReference>
<evidence type="ECO:0000256" key="18">
    <source>
        <dbReference type="RuleBase" id="RU362051"/>
    </source>
</evidence>
<feature type="binding site" evidence="15">
    <location>
        <position position="242"/>
    </location>
    <ligand>
        <name>substrate</name>
    </ligand>
</feature>
<evidence type="ECO:0000256" key="8">
    <source>
        <dbReference type="ARBA" id="ARBA00022827"/>
    </source>
</evidence>
<evidence type="ECO:0000256" key="3">
    <source>
        <dbReference type="ARBA" id="ARBA00008040"/>
    </source>
</evidence>
<feature type="domain" description="Fumarate reductase/succinate dehydrogenase flavoprotein-like C-terminal" evidence="21">
    <location>
        <begin position="454"/>
        <end position="586"/>
    </location>
</feature>
<keyword evidence="19" id="KW-0175">Coiled coil</keyword>
<dbReference type="SUPFAM" id="SSF51905">
    <property type="entry name" value="FAD/NAD(P)-binding domain"/>
    <property type="match status" value="1"/>
</dbReference>
<evidence type="ECO:0000256" key="12">
    <source>
        <dbReference type="ARBA" id="ARBA00049220"/>
    </source>
</evidence>
<dbReference type="GO" id="GO:0033765">
    <property type="term" value="F:steroid dehydrogenase activity, acting on the CH-CH group of donors"/>
    <property type="evidence" value="ECO:0007669"/>
    <property type="project" value="UniProtKB-ARBA"/>
</dbReference>
<keyword evidence="10 18" id="KW-0560">Oxidoreductase</keyword>
<keyword evidence="18" id="KW-0816">Tricarboxylic acid cycle</keyword>
<evidence type="ECO:0000313" key="23">
    <source>
        <dbReference type="Proteomes" id="UP000594975"/>
    </source>
</evidence>
<feature type="binding site" evidence="16">
    <location>
        <position position="383"/>
    </location>
    <ligand>
        <name>FAD</name>
        <dbReference type="ChEBI" id="CHEBI:57692"/>
    </ligand>
</feature>
<feature type="binding site" evidence="16">
    <location>
        <begin position="12"/>
        <end position="17"/>
    </location>
    <ligand>
        <name>FAD</name>
        <dbReference type="ChEBI" id="CHEBI:57692"/>
    </ligand>
</feature>
<dbReference type="FunFam" id="1.20.58.100:FF:000001">
    <property type="entry name" value="Succinate dehydrogenase flavoprotein subunit (SdhA)"/>
    <property type="match status" value="1"/>
</dbReference>
<sequence length="586" mass="65144">MQVHKYDVVIVGAGGAGMRAAIEAGQRARTAVLTKIYPTRSHTGAAQGGMCAALANVEEDNWEWHTFDTIKGGDYLVDQDAAEVMAKEAIDAVLDLEKMGLPFNRTPEGKIDQRRFGGHTRDHGKAPVRRACYAADRTGHMILQTLYQNCVKHNVEFFNEYYVLDLIMVEVDGMKRPAGVVSYDLASGEIHVFQAKSVVFASGGTGKIFKTTSNAHTLTGDGMAIAFRNGLPLEDMEFVQFHPTGLAGLGILVSEAARGEGGILRNSEGERFMERYAPTIKDLAPRDIVARSMANEVREGRGCGPNKDYVLLDLTHLEPAHIDAKLPDITEFARTYLGVEPYTEPVPVFPTAHYAMGGIPTTIDAEVYRNSEETVPGLYAAGEVACVSVHGSNRLGTNSLLDINVFGKRAGIKAAEYALEADFLPVPEDATRRTEELLELMRNGHGEEKVGQIRRELQDTMDADMQVFRTEETIHRALDKIAELQDRYTRISIQDQGKRFNLDLLEAVELGFLLELAKVMSVAALHREESRGGHFREDFPNRDDEKFMKHSMAYLDTEAEMDHVAGIRLETKPVIFTRYEPMERKY</sequence>
<dbReference type="InterPro" id="IPR037099">
    <property type="entry name" value="Fum_R/Succ_DH_flav-like_C_sf"/>
</dbReference>
<dbReference type="Gene3D" id="4.10.80.40">
    <property type="entry name" value="succinate dehydrogenase protein domain"/>
    <property type="match status" value="1"/>
</dbReference>
<dbReference type="GO" id="GO:0050660">
    <property type="term" value="F:flavin adenine dinucleotide binding"/>
    <property type="evidence" value="ECO:0007669"/>
    <property type="project" value="UniProtKB-UniRule"/>
</dbReference>
<dbReference type="AlphaFoldDB" id="A0A7T3CF37"/>
<feature type="coiled-coil region" evidence="19">
    <location>
        <begin position="467"/>
        <end position="494"/>
    </location>
</feature>
<dbReference type="PRINTS" id="PR00411">
    <property type="entry name" value="PNDRDTASEI"/>
</dbReference>
<dbReference type="UniPathway" id="UPA00223">
    <property type="reaction ID" value="UER01005"/>
</dbReference>
<evidence type="ECO:0000256" key="9">
    <source>
        <dbReference type="ARBA" id="ARBA00022982"/>
    </source>
</evidence>
<dbReference type="KEGG" id="rkr:I6G21_06405"/>
<feature type="modified residue" description="Tele-8alpha-FAD histidine" evidence="17">
    <location>
        <position position="42"/>
    </location>
</feature>
<dbReference type="InterPro" id="IPR030664">
    <property type="entry name" value="SdhA/FrdA/AprA"/>
</dbReference>
<dbReference type="SUPFAM" id="SSF56425">
    <property type="entry name" value="Succinate dehydrogenase/fumarate reductase flavoprotein, catalytic domain"/>
    <property type="match status" value="1"/>
</dbReference>
<feature type="binding site" evidence="16">
    <location>
        <begin position="399"/>
        <end position="400"/>
    </location>
    <ligand>
        <name>FAD</name>
        <dbReference type="ChEBI" id="CHEBI:57692"/>
    </ligand>
</feature>
<evidence type="ECO:0000256" key="14">
    <source>
        <dbReference type="PIRSR" id="PIRSR000171-1"/>
    </source>
</evidence>
<evidence type="ECO:0000256" key="13">
    <source>
        <dbReference type="NCBIfam" id="TIGR01816"/>
    </source>
</evidence>
<comment type="pathway">
    <text evidence="2 18">Carbohydrate metabolism; tricarboxylic acid cycle; fumarate from succinate (bacterial route): step 1/1.</text>
</comment>
<feature type="active site" description="Proton acceptor" evidence="14">
    <location>
        <position position="286"/>
    </location>
</feature>
<dbReference type="GO" id="GO:0008177">
    <property type="term" value="F:succinate dehydrogenase (quinone) activity"/>
    <property type="evidence" value="ECO:0007669"/>
    <property type="project" value="UniProtKB-EC"/>
</dbReference>
<dbReference type="PROSITE" id="PS00504">
    <property type="entry name" value="FRD_SDH_FAD_BINDING"/>
    <property type="match status" value="1"/>
</dbReference>
<keyword evidence="8 16" id="KW-0274">FAD</keyword>
<accession>A0A7T3CF37</accession>
<dbReference type="FunFam" id="3.90.700.10:FF:000001">
    <property type="entry name" value="Mitochondrial succinate dehydrogenase flavoprotein subunit"/>
    <property type="match status" value="1"/>
</dbReference>
<dbReference type="RefSeq" id="WP_129357821.1">
    <property type="nucleotide sequence ID" value="NZ_CP065738.1"/>
</dbReference>
<evidence type="ECO:0000256" key="7">
    <source>
        <dbReference type="ARBA" id="ARBA00022630"/>
    </source>
</evidence>
<dbReference type="PRINTS" id="PR00368">
    <property type="entry name" value="FADPNR"/>
</dbReference>
<evidence type="ECO:0000256" key="15">
    <source>
        <dbReference type="PIRSR" id="PIRSR611281-2"/>
    </source>
</evidence>
<evidence type="ECO:0000256" key="16">
    <source>
        <dbReference type="PIRSR" id="PIRSR611281-3"/>
    </source>
</evidence>
<dbReference type="InterPro" id="IPR036188">
    <property type="entry name" value="FAD/NAD-bd_sf"/>
</dbReference>
<evidence type="ECO:0000256" key="10">
    <source>
        <dbReference type="ARBA" id="ARBA00023002"/>
    </source>
</evidence>
<dbReference type="GO" id="GO:0009061">
    <property type="term" value="P:anaerobic respiration"/>
    <property type="evidence" value="ECO:0007669"/>
    <property type="project" value="TreeGrafter"/>
</dbReference>